<protein>
    <submittedName>
        <fullName evidence="2">Unannotated protein</fullName>
    </submittedName>
</protein>
<dbReference type="EMBL" id="CAEZZA010000148">
    <property type="protein sequence ID" value="CAB4754397.1"/>
    <property type="molecule type" value="Genomic_DNA"/>
</dbReference>
<dbReference type="Pfam" id="PF14155">
    <property type="entry name" value="DUF4307"/>
    <property type="match status" value="1"/>
</dbReference>
<keyword evidence="1" id="KW-0472">Membrane</keyword>
<keyword evidence="1" id="KW-0812">Transmembrane</keyword>
<evidence type="ECO:0000256" key="1">
    <source>
        <dbReference type="SAM" id="Phobius"/>
    </source>
</evidence>
<organism evidence="2">
    <name type="scientific">freshwater metagenome</name>
    <dbReference type="NCBI Taxonomy" id="449393"/>
    <lineage>
        <taxon>unclassified sequences</taxon>
        <taxon>metagenomes</taxon>
        <taxon>ecological metagenomes</taxon>
    </lineage>
</organism>
<sequence>MTARYGLDRRPIGTIIGATILIAAFVAALIFVSLGLNRDTLTSTLITWDDVASDHVSVTFALQRRAADTVTCVVRAQDKSRADVGYAPITIEPGAATVRVVYELRTLAPAYVLELLGCSVGPTANVIQPQFPPGVVPPDQPWSP</sequence>
<gene>
    <name evidence="2" type="ORF">UFOPK2809_01049</name>
</gene>
<name>A0A6J6U718_9ZZZZ</name>
<reference evidence="2" key="1">
    <citation type="submission" date="2020-05" db="EMBL/GenBank/DDBJ databases">
        <authorList>
            <person name="Chiriac C."/>
            <person name="Salcher M."/>
            <person name="Ghai R."/>
            <person name="Kavagutti S V."/>
        </authorList>
    </citation>
    <scope>NUCLEOTIDE SEQUENCE</scope>
</reference>
<accession>A0A6J6U718</accession>
<keyword evidence="1" id="KW-1133">Transmembrane helix</keyword>
<evidence type="ECO:0000313" key="2">
    <source>
        <dbReference type="EMBL" id="CAB4754397.1"/>
    </source>
</evidence>
<dbReference type="AlphaFoldDB" id="A0A6J6U718"/>
<proteinExistence type="predicted"/>
<feature type="transmembrane region" description="Helical" evidence="1">
    <location>
        <begin position="12"/>
        <end position="36"/>
    </location>
</feature>
<dbReference type="InterPro" id="IPR025443">
    <property type="entry name" value="DUF4307"/>
</dbReference>